<name>A0A9W8CQY1_9FUNG</name>
<dbReference type="GO" id="GO:0005634">
    <property type="term" value="C:nucleus"/>
    <property type="evidence" value="ECO:0007669"/>
    <property type="project" value="TreeGrafter"/>
</dbReference>
<evidence type="ECO:0000313" key="2">
    <source>
        <dbReference type="Proteomes" id="UP001143981"/>
    </source>
</evidence>
<comment type="caution">
    <text evidence="1">The sequence shown here is derived from an EMBL/GenBank/DDBJ whole genome shotgun (WGS) entry which is preliminary data.</text>
</comment>
<gene>
    <name evidence="1" type="ORF">LPJ61_006185</name>
</gene>
<keyword evidence="2" id="KW-1185">Reference proteome</keyword>
<dbReference type="OrthoDB" id="27237at2759"/>
<dbReference type="PANTHER" id="PTHR13060:SF0">
    <property type="entry name" value="PROTEIN ECDYSONELESS HOMOLOG"/>
    <property type="match status" value="1"/>
</dbReference>
<sequence>MGGGCRYPDGIRESVHRARCKLPVPIANALAEDPQLIAAAVEAFYSRDPAQTKVCGRMERFPPEPSAMVAVRFNRVQYAKLASHGVRAPAAFQLPPPDSPDYKASVLGMKVACGFEILARGFEIQARGSQDTSRTGDEVAGAVGFLQLLDRFGYFDSEQAAPEAHAKRRAHAARA</sequence>
<proteinExistence type="predicted"/>
<dbReference type="Proteomes" id="UP001143981">
    <property type="component" value="Unassembled WGS sequence"/>
</dbReference>
<feature type="non-terminal residue" evidence="1">
    <location>
        <position position="1"/>
    </location>
</feature>
<dbReference type="Pfam" id="PF07093">
    <property type="entry name" value="SGT1"/>
    <property type="match status" value="1"/>
</dbReference>
<dbReference type="EMBL" id="JANBOI010002699">
    <property type="protein sequence ID" value="KAJ1720282.1"/>
    <property type="molecule type" value="Genomic_DNA"/>
</dbReference>
<evidence type="ECO:0000313" key="1">
    <source>
        <dbReference type="EMBL" id="KAJ1720282.1"/>
    </source>
</evidence>
<accession>A0A9W8CQY1</accession>
<protein>
    <submittedName>
        <fullName evidence="1">Uncharacterized protein</fullName>
    </submittedName>
</protein>
<dbReference type="PANTHER" id="PTHR13060">
    <property type="entry name" value="SGT1 PROTEIN HSGT1 SUPPRESSOR OF GCR2"/>
    <property type="match status" value="1"/>
</dbReference>
<dbReference type="AlphaFoldDB" id="A0A9W8CQY1"/>
<dbReference type="InterPro" id="IPR010770">
    <property type="entry name" value="Ecd"/>
</dbReference>
<organism evidence="1 2">
    <name type="scientific">Coemansia biformis</name>
    <dbReference type="NCBI Taxonomy" id="1286918"/>
    <lineage>
        <taxon>Eukaryota</taxon>
        <taxon>Fungi</taxon>
        <taxon>Fungi incertae sedis</taxon>
        <taxon>Zoopagomycota</taxon>
        <taxon>Kickxellomycotina</taxon>
        <taxon>Kickxellomycetes</taxon>
        <taxon>Kickxellales</taxon>
        <taxon>Kickxellaceae</taxon>
        <taxon>Coemansia</taxon>
    </lineage>
</organism>
<reference evidence="1" key="1">
    <citation type="submission" date="2022-07" db="EMBL/GenBank/DDBJ databases">
        <title>Phylogenomic reconstructions and comparative analyses of Kickxellomycotina fungi.</title>
        <authorList>
            <person name="Reynolds N.K."/>
            <person name="Stajich J.E."/>
            <person name="Barry K."/>
            <person name="Grigoriev I.V."/>
            <person name="Crous P."/>
            <person name="Smith M.E."/>
        </authorList>
    </citation>
    <scope>NUCLEOTIDE SEQUENCE</scope>
    <source>
        <strain evidence="1">BCRC 34381</strain>
    </source>
</reference>